<evidence type="ECO:0000313" key="1">
    <source>
        <dbReference type="EMBL" id="MFK4445864.1"/>
    </source>
</evidence>
<keyword evidence="2" id="KW-1185">Reference proteome</keyword>
<dbReference type="Proteomes" id="UP001620514">
    <property type="component" value="Unassembled WGS sequence"/>
</dbReference>
<protein>
    <recommendedName>
        <fullName evidence="3">YCII-related domain-containing protein</fullName>
    </recommendedName>
</protein>
<proteinExistence type="predicted"/>
<gene>
    <name evidence="1" type="ORF">ABH943_005896</name>
</gene>
<sequence length="121" mass="13485">MANPTMKKFMVLYLVPAQVMSDWAATDPEKRQPAEEKMRKDWQSWMGEHAQIIKITEAAGKTKVVTSTGIADTKNDIMLYSIVEAESHEAATKAFAHHPHLTIPQSSIQVMEVRPLGDPPA</sequence>
<dbReference type="EMBL" id="JBIYDN010000022">
    <property type="protein sequence ID" value="MFK4445864.1"/>
    <property type="molecule type" value="Genomic_DNA"/>
</dbReference>
<organism evidence="1 2">
    <name type="scientific">Caballeronia udeis</name>
    <dbReference type="NCBI Taxonomy" id="1232866"/>
    <lineage>
        <taxon>Bacteria</taxon>
        <taxon>Pseudomonadati</taxon>
        <taxon>Pseudomonadota</taxon>
        <taxon>Betaproteobacteria</taxon>
        <taxon>Burkholderiales</taxon>
        <taxon>Burkholderiaceae</taxon>
        <taxon>Caballeronia</taxon>
    </lineage>
</organism>
<accession>A0ABW8MQ89</accession>
<dbReference type="RefSeq" id="WP_404610814.1">
    <property type="nucleotide sequence ID" value="NZ_JBIYDN010000022.1"/>
</dbReference>
<reference evidence="1 2" key="1">
    <citation type="submission" date="2024-10" db="EMBL/GenBank/DDBJ databases">
        <authorList>
            <person name="Deangelis K."/>
            <person name="Huntemann M."/>
            <person name="Clum A."/>
            <person name="Wang J."/>
            <person name="Palaniappan K."/>
            <person name="Ritter S."/>
            <person name="Chen I.-M."/>
            <person name="Stamatis D."/>
            <person name="Reddy T."/>
            <person name="O'Malley R."/>
            <person name="Daum C."/>
            <person name="Ng V."/>
            <person name="Ivanova N."/>
            <person name="Kyrpides N."/>
            <person name="Woyke T."/>
        </authorList>
    </citation>
    <scope>NUCLEOTIDE SEQUENCE [LARGE SCALE GENOMIC DNA]</scope>
    <source>
        <strain evidence="1 2">GAS97</strain>
    </source>
</reference>
<evidence type="ECO:0000313" key="2">
    <source>
        <dbReference type="Proteomes" id="UP001620514"/>
    </source>
</evidence>
<evidence type="ECO:0008006" key="3">
    <source>
        <dbReference type="Google" id="ProtNLM"/>
    </source>
</evidence>
<comment type="caution">
    <text evidence="1">The sequence shown here is derived from an EMBL/GenBank/DDBJ whole genome shotgun (WGS) entry which is preliminary data.</text>
</comment>
<name>A0ABW8MQ89_9BURK</name>
<reference evidence="1 2" key="2">
    <citation type="submission" date="2024-11" db="EMBL/GenBank/DDBJ databases">
        <title>Using genomics to understand microbial adaptation to soil warming.</title>
        <authorList>
            <person name="Deangelis K.M. PhD."/>
        </authorList>
    </citation>
    <scope>NUCLEOTIDE SEQUENCE [LARGE SCALE GENOMIC DNA]</scope>
    <source>
        <strain evidence="1 2">GAS97</strain>
    </source>
</reference>